<dbReference type="PANTHER" id="PTHR24373">
    <property type="entry name" value="SLIT RELATED LEUCINE-RICH REPEAT NEURONAL PROTEIN"/>
    <property type="match status" value="1"/>
</dbReference>
<dbReference type="AlphaFoldDB" id="A0A6I8PDB9"/>
<dbReference type="PANTHER" id="PTHR24373:SF352">
    <property type="entry name" value="TSUKUSHI"/>
    <property type="match status" value="1"/>
</dbReference>
<proteinExistence type="predicted"/>
<protein>
    <recommendedName>
        <fullName evidence="9">Tsukushi</fullName>
    </recommendedName>
    <alternativeName>
        <fullName evidence="10">Leucine-rich repeat-containing protein 54</fullName>
    </alternativeName>
</protein>
<dbReference type="PRINTS" id="PR00019">
    <property type="entry name" value="LEURICHRPT"/>
</dbReference>
<dbReference type="SUPFAM" id="SSF52058">
    <property type="entry name" value="L domain-like"/>
    <property type="match status" value="1"/>
</dbReference>
<evidence type="ECO:0000256" key="2">
    <source>
        <dbReference type="ARBA" id="ARBA00022473"/>
    </source>
</evidence>
<dbReference type="GO" id="GO:0009653">
    <property type="term" value="P:anatomical structure morphogenesis"/>
    <property type="evidence" value="ECO:0007669"/>
    <property type="project" value="UniProtKB-ARBA"/>
</dbReference>
<evidence type="ECO:0000313" key="12">
    <source>
        <dbReference type="Proteomes" id="UP000002279"/>
    </source>
</evidence>
<organism evidence="11 12">
    <name type="scientific">Ornithorhynchus anatinus</name>
    <name type="common">Duckbill platypus</name>
    <dbReference type="NCBI Taxonomy" id="9258"/>
    <lineage>
        <taxon>Eukaryota</taxon>
        <taxon>Metazoa</taxon>
        <taxon>Chordata</taxon>
        <taxon>Craniata</taxon>
        <taxon>Vertebrata</taxon>
        <taxon>Euteleostomi</taxon>
        <taxon>Mammalia</taxon>
        <taxon>Monotremata</taxon>
        <taxon>Ornithorhynchidae</taxon>
        <taxon>Ornithorhynchus</taxon>
    </lineage>
</organism>
<dbReference type="GO" id="GO:0038023">
    <property type="term" value="F:signaling receptor activity"/>
    <property type="evidence" value="ECO:0000318"/>
    <property type="project" value="GO_Central"/>
</dbReference>
<keyword evidence="12" id="KW-1185">Reference proteome</keyword>
<dbReference type="Gene3D" id="3.80.10.10">
    <property type="entry name" value="Ribonuclease Inhibitor"/>
    <property type="match status" value="2"/>
</dbReference>
<dbReference type="GeneTree" id="ENSGT00940000160984"/>
<comment type="subcellular location">
    <subcellularLocation>
        <location evidence="1">Secreted</location>
    </subcellularLocation>
</comment>
<dbReference type="InterPro" id="IPR032675">
    <property type="entry name" value="LRR_dom_sf"/>
</dbReference>
<dbReference type="Proteomes" id="UP000002279">
    <property type="component" value="Chromosome 20"/>
</dbReference>
<reference evidence="11" key="2">
    <citation type="submission" date="2025-08" db="UniProtKB">
        <authorList>
            <consortium name="Ensembl"/>
        </authorList>
    </citation>
    <scope>IDENTIFICATION</scope>
    <source>
        <strain evidence="11">Glennie</strain>
    </source>
</reference>
<sequence>MTPAPSPWGHPLRPAMAGAPRPFWEGSLFSMPLSQCQRLPGPIQGSGTERSKSDLESMTHIRVPGGGANRSTMPWPIWLALLPLLLLLLSPPGAGAGTGAGAGAGRSCFPRCRCQVETFGLFDSFSLTQVDCSGVGAHIVPVPIPLDTTYLDLSSNQLRVINQSVLAGPGYTTLVSLDLSHNRLTHLAPATFARLRYLEALDLSHNALEALPDEAFARSPLGDLDLSHNALTEVSVGAFSSPRGQGRPLHVDLSHNRISHVSWPADRPVPNLRGLNLSGNLLQVVPDLRGLPLRFLSLDGNPVASVPGGAFAGLTDLVHLSLGRLRASPGLTAHGFGPLPSLQVLDLSGNPGLRALSAEAFRGLDSLQELDLSGTGVATLPDALLDRLPAIRSIMLAAGVRCLKVVRESQYHRQQEAAGLIRKEVLSCQERAGDAAKAPVPYAL</sequence>
<evidence type="ECO:0000256" key="5">
    <source>
        <dbReference type="ARBA" id="ARBA00022729"/>
    </source>
</evidence>
<evidence type="ECO:0000256" key="1">
    <source>
        <dbReference type="ARBA" id="ARBA00004613"/>
    </source>
</evidence>
<accession>A0A6I8PDB9</accession>
<reference evidence="11 12" key="1">
    <citation type="journal article" date="2008" name="Nature">
        <title>Genome analysis of the platypus reveals unique signatures of evolution.</title>
        <authorList>
            <person name="Warren W.C."/>
            <person name="Hillier L.W."/>
            <person name="Marshall Graves J.A."/>
            <person name="Birney E."/>
            <person name="Ponting C.P."/>
            <person name="Grutzner F."/>
            <person name="Belov K."/>
            <person name="Miller W."/>
            <person name="Clarke L."/>
            <person name="Chinwalla A.T."/>
            <person name="Yang S.P."/>
            <person name="Heger A."/>
            <person name="Locke D.P."/>
            <person name="Miethke P."/>
            <person name="Waters P.D."/>
            <person name="Veyrunes F."/>
            <person name="Fulton L."/>
            <person name="Fulton B."/>
            <person name="Graves T."/>
            <person name="Wallis J."/>
            <person name="Puente X.S."/>
            <person name="Lopez-Otin C."/>
            <person name="Ordonez G.R."/>
            <person name="Eichler E.E."/>
            <person name="Chen L."/>
            <person name="Cheng Z."/>
            <person name="Deakin J.E."/>
            <person name="Alsop A."/>
            <person name="Thompson K."/>
            <person name="Kirby P."/>
            <person name="Papenfuss A.T."/>
            <person name="Wakefield M.J."/>
            <person name="Olender T."/>
            <person name="Lancet D."/>
            <person name="Huttley G.A."/>
            <person name="Smit A.F."/>
            <person name="Pask A."/>
            <person name="Temple-Smith P."/>
            <person name="Batzer M.A."/>
            <person name="Walker J.A."/>
            <person name="Konkel M.K."/>
            <person name="Harris R.S."/>
            <person name="Whittington C.M."/>
            <person name="Wong E.S."/>
            <person name="Gemmell N.J."/>
            <person name="Buschiazzo E."/>
            <person name="Vargas Jentzsch I.M."/>
            <person name="Merkel A."/>
            <person name="Schmitz J."/>
            <person name="Zemann A."/>
            <person name="Churakov G."/>
            <person name="Kriegs J.O."/>
            <person name="Brosius J."/>
            <person name="Murchison E.P."/>
            <person name="Sachidanandam R."/>
            <person name="Smith C."/>
            <person name="Hannon G.J."/>
            <person name="Tsend-Ayush E."/>
            <person name="McMillan D."/>
            <person name="Attenborough R."/>
            <person name="Rens W."/>
            <person name="Ferguson-Smith M."/>
            <person name="Lefevre C.M."/>
            <person name="Sharp J.A."/>
            <person name="Nicholas K.R."/>
            <person name="Ray D.A."/>
            <person name="Kube M."/>
            <person name="Reinhardt R."/>
            <person name="Pringle T.H."/>
            <person name="Taylor J."/>
            <person name="Jones R.C."/>
            <person name="Nixon B."/>
            <person name="Dacheux J.L."/>
            <person name="Niwa H."/>
            <person name="Sekita Y."/>
            <person name="Huang X."/>
            <person name="Stark A."/>
            <person name="Kheradpour P."/>
            <person name="Kellis M."/>
            <person name="Flicek P."/>
            <person name="Chen Y."/>
            <person name="Webber C."/>
            <person name="Hardison R."/>
            <person name="Nelson J."/>
            <person name="Hallsworth-Pepin K."/>
            <person name="Delehaunty K."/>
            <person name="Markovic C."/>
            <person name="Minx P."/>
            <person name="Feng Y."/>
            <person name="Kremitzki C."/>
            <person name="Mitreva M."/>
            <person name="Glasscock J."/>
            <person name="Wylie T."/>
            <person name="Wohldmann P."/>
            <person name="Thiru P."/>
            <person name="Nhan M.N."/>
            <person name="Pohl C.S."/>
            <person name="Smith S.M."/>
            <person name="Hou S."/>
            <person name="Nefedov M."/>
            <person name="de Jong P.J."/>
            <person name="Renfree M.B."/>
            <person name="Mardis E.R."/>
            <person name="Wilson R.K."/>
        </authorList>
    </citation>
    <scope>NUCLEOTIDE SEQUENCE [LARGE SCALE GENOMIC DNA]</scope>
    <source>
        <strain evidence="11 12">Glennie</strain>
    </source>
</reference>
<dbReference type="PROSITE" id="PS51450">
    <property type="entry name" value="LRR"/>
    <property type="match status" value="3"/>
</dbReference>
<dbReference type="InParanoid" id="A0A6I8PDB9"/>
<evidence type="ECO:0000313" key="11">
    <source>
        <dbReference type="Ensembl" id="ENSOANP00000051850.1"/>
    </source>
</evidence>
<dbReference type="OMA" id="PCFPGCH"/>
<dbReference type="InterPro" id="IPR003591">
    <property type="entry name" value="Leu-rich_rpt_typical-subtyp"/>
</dbReference>
<evidence type="ECO:0000256" key="4">
    <source>
        <dbReference type="ARBA" id="ARBA00022614"/>
    </source>
</evidence>
<evidence type="ECO:0000256" key="6">
    <source>
        <dbReference type="ARBA" id="ARBA00022737"/>
    </source>
</evidence>
<evidence type="ECO:0000256" key="3">
    <source>
        <dbReference type="ARBA" id="ARBA00022525"/>
    </source>
</evidence>
<evidence type="ECO:0000256" key="7">
    <source>
        <dbReference type="ARBA" id="ARBA00023180"/>
    </source>
</evidence>
<dbReference type="Ensembl" id="ENSOANT00000048031.1">
    <property type="protein sequence ID" value="ENSOANP00000051850.1"/>
    <property type="gene ID" value="ENSOANG00000040240.1"/>
</dbReference>
<dbReference type="GO" id="GO:0005576">
    <property type="term" value="C:extracellular region"/>
    <property type="evidence" value="ECO:0007669"/>
    <property type="project" value="UniProtKB-SubCell"/>
</dbReference>
<dbReference type="FunFam" id="3.80.10.10:FF:000609">
    <property type="entry name" value="Tsukushi, small leucine rich proteoglycan"/>
    <property type="match status" value="1"/>
</dbReference>
<keyword evidence="7" id="KW-0325">Glycoprotein</keyword>
<dbReference type="InterPro" id="IPR001611">
    <property type="entry name" value="Leu-rich_rpt"/>
</dbReference>
<keyword evidence="2" id="KW-0217">Developmental protein</keyword>
<comment type="subunit">
    <text evidence="8">Interacts with FZD4 (via FZ domain); competes with WNT2B for binding to FZD4, inhibiting Wnt signaling and repressing peripheral eye development. Interacts with TGFB1; the interaction contributes to regulation of the hair cycle. Interacts with netrin. Interacts with CCN2.</text>
</comment>
<dbReference type="GO" id="GO:0019955">
    <property type="term" value="F:cytokine binding"/>
    <property type="evidence" value="ECO:0007669"/>
    <property type="project" value="UniProtKB-ARBA"/>
</dbReference>
<keyword evidence="4" id="KW-0433">Leucine-rich repeat</keyword>
<reference evidence="11" key="3">
    <citation type="submission" date="2025-09" db="UniProtKB">
        <authorList>
            <consortium name="Ensembl"/>
        </authorList>
    </citation>
    <scope>IDENTIFICATION</scope>
    <source>
        <strain evidence="11">Glennie</strain>
    </source>
</reference>
<dbReference type="InterPro" id="IPR050328">
    <property type="entry name" value="Dev_Immune_Receptor"/>
</dbReference>
<dbReference type="Bgee" id="ENSOANG00000040240">
    <property type="expression patterns" value="Expressed in adult mammalian kidney and 7 other cell types or tissues"/>
</dbReference>
<dbReference type="SMART" id="SM00369">
    <property type="entry name" value="LRR_TYP"/>
    <property type="match status" value="8"/>
</dbReference>
<gene>
    <name evidence="11" type="primary">TSKU</name>
</gene>
<dbReference type="GO" id="GO:0005886">
    <property type="term" value="C:plasma membrane"/>
    <property type="evidence" value="ECO:0000318"/>
    <property type="project" value="GO_Central"/>
</dbReference>
<name>A0A6I8PDB9_ORNAN</name>
<keyword evidence="6" id="KW-0677">Repeat</keyword>
<keyword evidence="3" id="KW-0964">Secreted</keyword>
<evidence type="ECO:0000256" key="8">
    <source>
        <dbReference type="ARBA" id="ARBA00065007"/>
    </source>
</evidence>
<evidence type="ECO:0000256" key="10">
    <source>
        <dbReference type="ARBA" id="ARBA00074988"/>
    </source>
</evidence>
<evidence type="ECO:0000256" key="9">
    <source>
        <dbReference type="ARBA" id="ARBA00074718"/>
    </source>
</evidence>
<dbReference type="FunCoup" id="A0A6I8PDB9">
    <property type="interactions" value="156"/>
</dbReference>
<dbReference type="Pfam" id="PF13855">
    <property type="entry name" value="LRR_8"/>
    <property type="match status" value="3"/>
</dbReference>
<dbReference type="FunFam" id="3.80.10.10:FF:000308">
    <property type="entry name" value="tsukushin isoform X3"/>
    <property type="match status" value="1"/>
</dbReference>
<keyword evidence="5" id="KW-0732">Signal</keyword>